<dbReference type="PANTHER" id="PTHR38445">
    <property type="entry name" value="HTH-TYPE TRANSCRIPTIONAL REPRESSOR YTRA"/>
    <property type="match status" value="1"/>
</dbReference>
<dbReference type="InterPro" id="IPR000524">
    <property type="entry name" value="Tscrpt_reg_HTH_GntR"/>
</dbReference>
<dbReference type="GO" id="GO:0003677">
    <property type="term" value="F:DNA binding"/>
    <property type="evidence" value="ECO:0007669"/>
    <property type="project" value="UniProtKB-KW"/>
</dbReference>
<sequence length="118" mass="12783">MPAVDKNSDVPPYSQIRRAVIAARAAGNLQPGDRLPPMRMLAQQLGLAVNTVAKAYKELEAAGAIETHGRAGSFITAMDSTSQKKHELTSRYIASMRKLGLEDAEILEVCTHELGLDH</sequence>
<dbReference type="SUPFAM" id="SSF46785">
    <property type="entry name" value="Winged helix' DNA-binding domain"/>
    <property type="match status" value="1"/>
</dbReference>
<evidence type="ECO:0000256" key="3">
    <source>
        <dbReference type="ARBA" id="ARBA00023163"/>
    </source>
</evidence>
<dbReference type="SMART" id="SM00345">
    <property type="entry name" value="HTH_GNTR"/>
    <property type="match status" value="1"/>
</dbReference>
<dbReference type="KEGG" id="rama:IDM48_02845"/>
<organism evidence="5 6">
    <name type="scientific">Rothia amarae</name>
    <dbReference type="NCBI Taxonomy" id="169480"/>
    <lineage>
        <taxon>Bacteria</taxon>
        <taxon>Bacillati</taxon>
        <taxon>Actinomycetota</taxon>
        <taxon>Actinomycetes</taxon>
        <taxon>Micrococcales</taxon>
        <taxon>Micrococcaceae</taxon>
        <taxon>Rothia</taxon>
    </lineage>
</organism>
<feature type="domain" description="HTH gntR-type" evidence="4">
    <location>
        <begin position="10"/>
        <end position="78"/>
    </location>
</feature>
<proteinExistence type="predicted"/>
<dbReference type="InterPro" id="IPR036390">
    <property type="entry name" value="WH_DNA-bd_sf"/>
</dbReference>
<dbReference type="PROSITE" id="PS50949">
    <property type="entry name" value="HTH_GNTR"/>
    <property type="match status" value="1"/>
</dbReference>
<dbReference type="InterPro" id="IPR036388">
    <property type="entry name" value="WH-like_DNA-bd_sf"/>
</dbReference>
<keyword evidence="6" id="KW-1185">Reference proteome</keyword>
<reference evidence="5 6" key="1">
    <citation type="submission" date="2020-09" db="EMBL/GenBank/DDBJ databases">
        <title>Investigation of environmental microbe.</title>
        <authorList>
            <person name="Ou Y."/>
            <person name="Kang Q."/>
        </authorList>
    </citation>
    <scope>NUCLEOTIDE SEQUENCE [LARGE SCALE GENOMIC DNA]</scope>
    <source>
        <strain evidence="5 6">KJZ-9</strain>
    </source>
</reference>
<protein>
    <submittedName>
        <fullName evidence="5">GntR family transcriptional regulator</fullName>
    </submittedName>
</protein>
<keyword evidence="2" id="KW-0238">DNA-binding</keyword>
<gene>
    <name evidence="5" type="ORF">IDM48_02845</name>
</gene>
<dbReference type="AlphaFoldDB" id="A0A7H2BMP8"/>
<dbReference type="GO" id="GO:0003700">
    <property type="term" value="F:DNA-binding transcription factor activity"/>
    <property type="evidence" value="ECO:0007669"/>
    <property type="project" value="InterPro"/>
</dbReference>
<keyword evidence="3" id="KW-0804">Transcription</keyword>
<evidence type="ECO:0000256" key="1">
    <source>
        <dbReference type="ARBA" id="ARBA00023015"/>
    </source>
</evidence>
<dbReference type="PANTHER" id="PTHR38445:SF9">
    <property type="entry name" value="HTH-TYPE TRANSCRIPTIONAL REPRESSOR YTRA"/>
    <property type="match status" value="1"/>
</dbReference>
<accession>A0A7H2BMP8</accession>
<dbReference type="Pfam" id="PF00392">
    <property type="entry name" value="GntR"/>
    <property type="match status" value="1"/>
</dbReference>
<dbReference type="CDD" id="cd07377">
    <property type="entry name" value="WHTH_GntR"/>
    <property type="match status" value="1"/>
</dbReference>
<evidence type="ECO:0000313" key="5">
    <source>
        <dbReference type="EMBL" id="QNV40944.1"/>
    </source>
</evidence>
<dbReference type="Gene3D" id="1.10.10.10">
    <property type="entry name" value="Winged helix-like DNA-binding domain superfamily/Winged helix DNA-binding domain"/>
    <property type="match status" value="1"/>
</dbReference>
<keyword evidence="1" id="KW-0805">Transcription regulation</keyword>
<dbReference type="EMBL" id="CP061538">
    <property type="protein sequence ID" value="QNV40944.1"/>
    <property type="molecule type" value="Genomic_DNA"/>
</dbReference>
<evidence type="ECO:0000259" key="4">
    <source>
        <dbReference type="PROSITE" id="PS50949"/>
    </source>
</evidence>
<dbReference type="Proteomes" id="UP000516421">
    <property type="component" value="Chromosome"/>
</dbReference>
<evidence type="ECO:0000313" key="6">
    <source>
        <dbReference type="Proteomes" id="UP000516421"/>
    </source>
</evidence>
<name>A0A7H2BMP8_9MICC</name>
<evidence type="ECO:0000256" key="2">
    <source>
        <dbReference type="ARBA" id="ARBA00023125"/>
    </source>
</evidence>